<dbReference type="STRING" id="1610489.SAMN06295981_2352"/>
<evidence type="ECO:0008006" key="3">
    <source>
        <dbReference type="Google" id="ProtNLM"/>
    </source>
</evidence>
<evidence type="ECO:0000313" key="1">
    <source>
        <dbReference type="EMBL" id="SMG37365.1"/>
    </source>
</evidence>
<gene>
    <name evidence="1" type="ORF">SAMN06295981_2352</name>
</gene>
<proteinExistence type="predicted"/>
<accession>A0A1X7KAJ1</accession>
<dbReference type="RefSeq" id="WP_143337633.1">
    <property type="nucleotide sequence ID" value="NZ_FXAR01000010.1"/>
</dbReference>
<name>A0A1X7KAJ1_9CORY</name>
<dbReference type="EMBL" id="FXAR01000010">
    <property type="protein sequence ID" value="SMG37365.1"/>
    <property type="molecule type" value="Genomic_DNA"/>
</dbReference>
<sequence length="324" mass="36081">MSEKLREFIKPMRDWKTAAHLIYLPAVRLGDSTIRKAIDAGGYLRLCPEVVVPTHIWNGLKPWEKDEVRIQAVGMSVDKAVLVGRSAARVHGLPVPHGDAYVELNLPGRNRRPPKKQWPTGVRYWSAHLGEENVVERNGLRVTDIPRTLVDIARRHGVEEAIVTCDAALSLKGATKQMLAKRFDDVGPVPGIALAREALELADPRSESPLESWGRAQIVTADLPELISLDVQVPVLGGKHRIDQVLNGSIANELHGDVKYDGATTGTDAVTQMKKDRERERVLQNEGYHMLHAGYRHLVRKQGVESEFIGMVREALRAERRKAA</sequence>
<dbReference type="AlphaFoldDB" id="A0A1X7KAJ1"/>
<protein>
    <recommendedName>
        <fullName evidence="3">Transcriptional regulator, AbiEi antitoxin, Type IV TA system</fullName>
    </recommendedName>
</protein>
<dbReference type="OrthoDB" id="4775361at2"/>
<organism evidence="1 2">
    <name type="scientific">Corynebacterium pollutisoli</name>
    <dbReference type="NCBI Taxonomy" id="1610489"/>
    <lineage>
        <taxon>Bacteria</taxon>
        <taxon>Bacillati</taxon>
        <taxon>Actinomycetota</taxon>
        <taxon>Actinomycetes</taxon>
        <taxon>Mycobacteriales</taxon>
        <taxon>Corynebacteriaceae</taxon>
        <taxon>Corynebacterium</taxon>
    </lineage>
</organism>
<reference evidence="2" key="1">
    <citation type="submission" date="2017-04" db="EMBL/GenBank/DDBJ databases">
        <authorList>
            <person name="Varghese N."/>
            <person name="Submissions S."/>
        </authorList>
    </citation>
    <scope>NUCLEOTIDE SEQUENCE [LARGE SCALE GENOMIC DNA]</scope>
    <source>
        <strain evidence="2">VDS</strain>
    </source>
</reference>
<keyword evidence="2" id="KW-1185">Reference proteome</keyword>
<evidence type="ECO:0000313" key="2">
    <source>
        <dbReference type="Proteomes" id="UP000193309"/>
    </source>
</evidence>
<dbReference type="Proteomes" id="UP000193309">
    <property type="component" value="Unassembled WGS sequence"/>
</dbReference>